<sequence length="148" mass="15710">MTGASLRPGMRALGLLLASLAAVTAPGHAGAQETPVNNWAEFRRTVAACWTVPPGTEGSLIAYRFGLDKTGAIRGKPLITARRLTGDRDAQKSFEDSGAEVLAHCFPVRVTPSFGAVFGESPIYLRLVNTPPTAAYQINNNVTIFAPQ</sequence>
<evidence type="ECO:0000256" key="1">
    <source>
        <dbReference type="SAM" id="SignalP"/>
    </source>
</evidence>
<keyword evidence="3" id="KW-1185">Reference proteome</keyword>
<organism evidence="2 3">
    <name type="scientific">Methylobacterium aerolatum</name>
    <dbReference type="NCBI Taxonomy" id="418708"/>
    <lineage>
        <taxon>Bacteria</taxon>
        <taxon>Pseudomonadati</taxon>
        <taxon>Pseudomonadota</taxon>
        <taxon>Alphaproteobacteria</taxon>
        <taxon>Hyphomicrobiales</taxon>
        <taxon>Methylobacteriaceae</taxon>
        <taxon>Methylobacterium</taxon>
    </lineage>
</organism>
<proteinExistence type="predicted"/>
<name>A0ABU0I3K4_9HYPH</name>
<evidence type="ECO:0000313" key="2">
    <source>
        <dbReference type="EMBL" id="MDQ0449195.1"/>
    </source>
</evidence>
<dbReference type="Proteomes" id="UP001231124">
    <property type="component" value="Unassembled WGS sequence"/>
</dbReference>
<keyword evidence="1" id="KW-0732">Signal</keyword>
<evidence type="ECO:0000313" key="3">
    <source>
        <dbReference type="Proteomes" id="UP001231124"/>
    </source>
</evidence>
<dbReference type="EMBL" id="JAUSVP010000013">
    <property type="protein sequence ID" value="MDQ0449195.1"/>
    <property type="molecule type" value="Genomic_DNA"/>
</dbReference>
<comment type="caution">
    <text evidence="2">The sequence shown here is derived from an EMBL/GenBank/DDBJ whole genome shotgun (WGS) entry which is preliminary data.</text>
</comment>
<protein>
    <submittedName>
        <fullName evidence="2">Uncharacterized protein</fullName>
    </submittedName>
</protein>
<accession>A0ABU0I3K4</accession>
<feature type="chain" id="PRO_5046391852" evidence="1">
    <location>
        <begin position="32"/>
        <end position="148"/>
    </location>
</feature>
<feature type="signal peptide" evidence="1">
    <location>
        <begin position="1"/>
        <end position="31"/>
    </location>
</feature>
<dbReference type="RefSeq" id="WP_238203879.1">
    <property type="nucleotide sequence ID" value="NZ_BPQE01000016.1"/>
</dbReference>
<gene>
    <name evidence="2" type="ORF">QO012_003712</name>
</gene>
<reference evidence="2 3" key="1">
    <citation type="submission" date="2023-07" db="EMBL/GenBank/DDBJ databases">
        <title>Genomic Encyclopedia of Type Strains, Phase IV (KMG-IV): sequencing the most valuable type-strain genomes for metagenomic binning, comparative biology and taxonomic classification.</title>
        <authorList>
            <person name="Goeker M."/>
        </authorList>
    </citation>
    <scope>NUCLEOTIDE SEQUENCE [LARGE SCALE GENOMIC DNA]</scope>
    <source>
        <strain evidence="2 3">DSM 19013</strain>
    </source>
</reference>